<feature type="domain" description="Peptidase S1" evidence="3">
    <location>
        <begin position="16"/>
        <end position="260"/>
    </location>
</feature>
<dbReference type="Pfam" id="PF00089">
    <property type="entry name" value="Trypsin"/>
    <property type="match status" value="1"/>
</dbReference>
<dbReference type="CDD" id="cd00190">
    <property type="entry name" value="Tryp_SPc"/>
    <property type="match status" value="1"/>
</dbReference>
<dbReference type="AlphaFoldDB" id="A0A0L0DKU3"/>
<dbReference type="GO" id="GO:0004252">
    <property type="term" value="F:serine-type endopeptidase activity"/>
    <property type="evidence" value="ECO:0007669"/>
    <property type="project" value="InterPro"/>
</dbReference>
<dbReference type="InterPro" id="IPR009003">
    <property type="entry name" value="Peptidase_S1_PA"/>
</dbReference>
<reference evidence="4 5" key="1">
    <citation type="submission" date="2010-05" db="EMBL/GenBank/DDBJ databases">
        <title>The Genome Sequence of Thecamonas trahens ATCC 50062.</title>
        <authorList>
            <consortium name="The Broad Institute Genome Sequencing Platform"/>
            <person name="Russ C."/>
            <person name="Cuomo C."/>
            <person name="Shea T."/>
            <person name="Young S.K."/>
            <person name="Zeng Q."/>
            <person name="Koehrsen M."/>
            <person name="Haas B."/>
            <person name="Borodovsky M."/>
            <person name="Guigo R."/>
            <person name="Alvarado L."/>
            <person name="Berlin A."/>
            <person name="Bochicchio J."/>
            <person name="Borenstein D."/>
            <person name="Chapman S."/>
            <person name="Chen Z."/>
            <person name="Freedman E."/>
            <person name="Gellesch M."/>
            <person name="Goldberg J."/>
            <person name="Griggs A."/>
            <person name="Gujja S."/>
            <person name="Heilman E."/>
            <person name="Heiman D."/>
            <person name="Hepburn T."/>
            <person name="Howarth C."/>
            <person name="Jen D."/>
            <person name="Larson L."/>
            <person name="Mehta T."/>
            <person name="Park D."/>
            <person name="Pearson M."/>
            <person name="Roberts A."/>
            <person name="Saif S."/>
            <person name="Shenoy N."/>
            <person name="Sisk P."/>
            <person name="Stolte C."/>
            <person name="Sykes S."/>
            <person name="Thomson T."/>
            <person name="Walk T."/>
            <person name="White J."/>
            <person name="Yandava C."/>
            <person name="Burger G."/>
            <person name="Gray M.W."/>
            <person name="Holland P.W.H."/>
            <person name="King N."/>
            <person name="Lang F.B.F."/>
            <person name="Roger A.J."/>
            <person name="Ruiz-Trillo I."/>
            <person name="Lander E."/>
            <person name="Nusbaum C."/>
        </authorList>
    </citation>
    <scope>NUCLEOTIDE SEQUENCE [LARGE SCALE GENOMIC DNA]</scope>
    <source>
        <strain evidence="4 5">ATCC 50062</strain>
    </source>
</reference>
<dbReference type="EMBL" id="GL349474">
    <property type="protein sequence ID" value="KNC52661.1"/>
    <property type="molecule type" value="Genomic_DNA"/>
</dbReference>
<gene>
    <name evidence="4" type="ORF">AMSG_08531</name>
</gene>
<evidence type="ECO:0000259" key="3">
    <source>
        <dbReference type="PROSITE" id="PS50240"/>
    </source>
</evidence>
<organism evidence="4 5">
    <name type="scientific">Thecamonas trahens ATCC 50062</name>
    <dbReference type="NCBI Taxonomy" id="461836"/>
    <lineage>
        <taxon>Eukaryota</taxon>
        <taxon>Apusozoa</taxon>
        <taxon>Apusomonadida</taxon>
        <taxon>Apusomonadidae</taxon>
        <taxon>Thecamonas</taxon>
    </lineage>
</organism>
<sequence>MNEAPPATRERANRFLVGGTPAPPGAYPGQVALTPGDDFVNCGGTLIHSLWVLTAAHCLYDDRDHPEDMWIFAGKTNRSEVTSADMVQGDAIFLHAGYDDDDLTYYDIGLLRLAKPVPSREGIAVARLADTDPPDYAVVTITGWGADTINATGEPDRLQEVQTLVQPNALCQANYEEEHVDILPSHLCAGQECISGHDSCLGDSGGPLWARSEDGGIVQVALTSFGGNPDDDDSPCGHPRFWAVNTRVTAYLGWMASIMNGTLYTTATPSAAATTTAGALAGIYAQPHVVIDGTAAVLADAHAAFLGTVTVASGASLTIADGTPGSAVLAVSGAAGMNLQQRAELILRGGNAVETAAFLLASTSQLQVRLDASQAAPSTSVALAVSGELVINGHLRLSVSYTPAPGTIFHIASCAVCRGKFRTVALDASDVAGLTPVVTVLAGEVSVTLVPAAAPSSPRRPRPGKSTTVIAVVFAVVIVVAAVAATGVVLRRRSRSGRYAPFDDGIALDARAAAMAQAASRPSPFVFQQDPCESDVLMGLSR</sequence>
<evidence type="ECO:0000256" key="1">
    <source>
        <dbReference type="ARBA" id="ARBA00023157"/>
    </source>
</evidence>
<evidence type="ECO:0000313" key="5">
    <source>
        <dbReference type="Proteomes" id="UP000054408"/>
    </source>
</evidence>
<keyword evidence="5" id="KW-1185">Reference proteome</keyword>
<feature type="transmembrane region" description="Helical" evidence="2">
    <location>
        <begin position="469"/>
        <end position="490"/>
    </location>
</feature>
<dbReference type="SUPFAM" id="SSF50494">
    <property type="entry name" value="Trypsin-like serine proteases"/>
    <property type="match status" value="1"/>
</dbReference>
<proteinExistence type="predicted"/>
<dbReference type="PANTHER" id="PTHR24252">
    <property type="entry name" value="ACROSIN-RELATED"/>
    <property type="match status" value="1"/>
</dbReference>
<accession>A0A0L0DKU3</accession>
<dbReference type="SMART" id="SM00020">
    <property type="entry name" value="Tryp_SPc"/>
    <property type="match status" value="1"/>
</dbReference>
<dbReference type="RefSeq" id="XP_013755211.1">
    <property type="nucleotide sequence ID" value="XM_013899757.1"/>
</dbReference>
<protein>
    <submittedName>
        <fullName evidence="4">Trypsin domain lipoprotein</fullName>
    </submittedName>
</protein>
<keyword evidence="1" id="KW-1015">Disulfide bond</keyword>
<dbReference type="OrthoDB" id="10002959at2759"/>
<dbReference type="Proteomes" id="UP000054408">
    <property type="component" value="Unassembled WGS sequence"/>
</dbReference>
<dbReference type="PROSITE" id="PS00134">
    <property type="entry name" value="TRYPSIN_HIS"/>
    <property type="match status" value="1"/>
</dbReference>
<dbReference type="InterPro" id="IPR001314">
    <property type="entry name" value="Peptidase_S1A"/>
</dbReference>
<dbReference type="Gene3D" id="2.40.10.10">
    <property type="entry name" value="Trypsin-like serine proteases"/>
    <property type="match status" value="1"/>
</dbReference>
<dbReference type="eggNOG" id="KOG3627">
    <property type="taxonomic scope" value="Eukaryota"/>
</dbReference>
<dbReference type="GO" id="GO:0006508">
    <property type="term" value="P:proteolysis"/>
    <property type="evidence" value="ECO:0007669"/>
    <property type="project" value="InterPro"/>
</dbReference>
<keyword evidence="2" id="KW-0472">Membrane</keyword>
<keyword evidence="2" id="KW-1133">Transmembrane helix</keyword>
<dbReference type="PROSITE" id="PS50240">
    <property type="entry name" value="TRYPSIN_DOM"/>
    <property type="match status" value="1"/>
</dbReference>
<name>A0A0L0DKU3_THETB</name>
<keyword evidence="2" id="KW-0812">Transmembrane</keyword>
<keyword evidence="4" id="KW-0449">Lipoprotein</keyword>
<dbReference type="PRINTS" id="PR00722">
    <property type="entry name" value="CHYMOTRYPSIN"/>
</dbReference>
<dbReference type="STRING" id="461836.A0A0L0DKU3"/>
<dbReference type="InterPro" id="IPR018114">
    <property type="entry name" value="TRYPSIN_HIS"/>
</dbReference>
<dbReference type="InterPro" id="IPR043504">
    <property type="entry name" value="Peptidase_S1_PA_chymotrypsin"/>
</dbReference>
<dbReference type="PANTHER" id="PTHR24252:SF7">
    <property type="entry name" value="HYALIN"/>
    <property type="match status" value="1"/>
</dbReference>
<dbReference type="FunFam" id="2.40.10.10:FF:000068">
    <property type="entry name" value="transmembrane protease serine 2"/>
    <property type="match status" value="1"/>
</dbReference>
<evidence type="ECO:0000313" key="4">
    <source>
        <dbReference type="EMBL" id="KNC52661.1"/>
    </source>
</evidence>
<evidence type="ECO:0000256" key="2">
    <source>
        <dbReference type="SAM" id="Phobius"/>
    </source>
</evidence>
<dbReference type="InterPro" id="IPR001254">
    <property type="entry name" value="Trypsin_dom"/>
</dbReference>
<dbReference type="GeneID" id="25567206"/>